<gene>
    <name evidence="2" type="ORF">HMPREF9625_00772</name>
</gene>
<protein>
    <recommendedName>
        <fullName evidence="4">DUF2304 domain-containing protein</fullName>
    </recommendedName>
</protein>
<reference evidence="2" key="1">
    <citation type="submission" date="2011-08" db="EMBL/GenBank/DDBJ databases">
        <authorList>
            <consortium name="The Broad Institute Genome Sequencing Platform"/>
            <person name="Earl A."/>
            <person name="Ward D."/>
            <person name="Feldgarden M."/>
            <person name="Gevers D."/>
            <person name="Sizova M."/>
            <person name="Hazen A."/>
            <person name="Epstein S."/>
            <person name="Young S.K."/>
            <person name="Zeng Q."/>
            <person name="Gargeya S."/>
            <person name="Fitzgerald M."/>
            <person name="Haas B."/>
            <person name="Abouelleil A."/>
            <person name="Alvarado L."/>
            <person name="Arachchi H.M."/>
            <person name="Berlin A."/>
            <person name="Brown A."/>
            <person name="Chapman S.B."/>
            <person name="Chen Z."/>
            <person name="Dunbar C."/>
            <person name="Freedman E."/>
            <person name="Gearin G."/>
            <person name="Gellesch M."/>
            <person name="Goldberg J."/>
            <person name="Griggs A."/>
            <person name="Gujja S."/>
            <person name="Heiman D."/>
            <person name="Howarth C."/>
            <person name="Larson L."/>
            <person name="Lui A."/>
            <person name="MacDonald P.J.P."/>
            <person name="Montmayeur A."/>
            <person name="Murphy C."/>
            <person name="Neiman D."/>
            <person name="Pearson M."/>
            <person name="Priest M."/>
            <person name="Roberts A."/>
            <person name="Saif S."/>
            <person name="Shea T."/>
            <person name="Shenoy N."/>
            <person name="Sisk P."/>
            <person name="Stolte C."/>
            <person name="Sykes S."/>
            <person name="Wortman J."/>
            <person name="Nusbaum C."/>
            <person name="Birren B."/>
        </authorList>
    </citation>
    <scope>NUCLEOTIDE SEQUENCE</scope>
    <source>
        <strain evidence="2">ACB1</strain>
    </source>
</reference>
<comment type="caution">
    <text evidence="2">The sequence shown here is derived from an EMBL/GenBank/DDBJ whole genome shotgun (WGS) entry which is preliminary data.</text>
</comment>
<dbReference type="STRING" id="796943.HMPREF9625_00772"/>
<evidence type="ECO:0000256" key="1">
    <source>
        <dbReference type="SAM" id="Phobius"/>
    </source>
</evidence>
<keyword evidence="1" id="KW-0812">Transmembrane</keyword>
<organism evidence="2 3">
    <name type="scientific">Oribacterium parvum ACB1</name>
    <dbReference type="NCBI Taxonomy" id="796943"/>
    <lineage>
        <taxon>Bacteria</taxon>
        <taxon>Bacillati</taxon>
        <taxon>Bacillota</taxon>
        <taxon>Clostridia</taxon>
        <taxon>Lachnospirales</taxon>
        <taxon>Lachnospiraceae</taxon>
        <taxon>Oribacterium</taxon>
    </lineage>
</organism>
<keyword evidence="3" id="KW-1185">Reference proteome</keyword>
<keyword evidence="1" id="KW-0472">Membrane</keyword>
<evidence type="ECO:0008006" key="4">
    <source>
        <dbReference type="Google" id="ProtNLM"/>
    </source>
</evidence>
<dbReference type="RefSeq" id="WP_009534632.1">
    <property type="nucleotide sequence ID" value="NZ_KE148312.1"/>
</dbReference>
<dbReference type="HOGENOM" id="CLU_134280_2_0_9"/>
<accession>G9WN39</accession>
<sequence length="122" mass="14459">MTLLFRIILLAVCLFTYFFLHHSIKKEKMRIEESIFWLILSLLLLFFSIFPGIPDILARLLGIYSTANFLFLFVIFILLLRLFYVNAALGKLEERVKTLVQNEALRDRREREKESKTGETKE</sequence>
<name>G9WN39_9FIRM</name>
<dbReference type="InterPro" id="IPR019277">
    <property type="entry name" value="DUF2304"/>
</dbReference>
<evidence type="ECO:0000313" key="2">
    <source>
        <dbReference type="EMBL" id="EHL11942.1"/>
    </source>
</evidence>
<dbReference type="PATRIC" id="fig|796943.3.peg.1176"/>
<feature type="transmembrane region" description="Helical" evidence="1">
    <location>
        <begin position="69"/>
        <end position="89"/>
    </location>
</feature>
<proteinExistence type="predicted"/>
<dbReference type="EMBL" id="AFZC02000003">
    <property type="protein sequence ID" value="EHL11942.1"/>
    <property type="molecule type" value="Genomic_DNA"/>
</dbReference>
<dbReference type="Proteomes" id="UP000018461">
    <property type="component" value="Unassembled WGS sequence"/>
</dbReference>
<dbReference type="AlphaFoldDB" id="G9WN39"/>
<keyword evidence="1" id="KW-1133">Transmembrane helix</keyword>
<feature type="transmembrane region" description="Helical" evidence="1">
    <location>
        <begin position="6"/>
        <end position="24"/>
    </location>
</feature>
<dbReference type="Pfam" id="PF10066">
    <property type="entry name" value="DUF2304"/>
    <property type="match status" value="1"/>
</dbReference>
<feature type="transmembrane region" description="Helical" evidence="1">
    <location>
        <begin position="36"/>
        <end position="57"/>
    </location>
</feature>
<reference evidence="2" key="2">
    <citation type="submission" date="2013-03" db="EMBL/GenBank/DDBJ databases">
        <title>The Genome Sequence of Oribacterium sp. ACB1.</title>
        <authorList>
            <consortium name="The Broad Institute Genomics Platform"/>
            <consortium name="The Broad Institute Genome Sequencing Center for Infectious Disease"/>
            <person name="Earl A."/>
            <person name="Ward D."/>
            <person name="Feldgarden M."/>
            <person name="Gevers D."/>
            <person name="Sizova M."/>
            <person name="Hazen A."/>
            <person name="Epstein S."/>
            <person name="Walker B."/>
            <person name="Young S."/>
            <person name="Zeng Q."/>
            <person name="Gargeya S."/>
            <person name="Fitzgerald M."/>
            <person name="Haas B."/>
            <person name="Abouelleil A."/>
            <person name="Allen A.W."/>
            <person name="Alvarado L."/>
            <person name="Arachchi H.M."/>
            <person name="Berlin A.M."/>
            <person name="Chapman S.B."/>
            <person name="Gainer-Dewar J."/>
            <person name="Goldberg J."/>
            <person name="Griggs A."/>
            <person name="Gujja S."/>
            <person name="Hansen M."/>
            <person name="Howarth C."/>
            <person name="Imamovic A."/>
            <person name="Ireland A."/>
            <person name="Larimer J."/>
            <person name="McCowan C."/>
            <person name="Murphy C."/>
            <person name="Pearson M."/>
            <person name="Poon T.W."/>
            <person name="Priest M."/>
            <person name="Roberts A."/>
            <person name="Saif S."/>
            <person name="Shea T."/>
            <person name="Sisk P."/>
            <person name="Sykes S."/>
            <person name="Wortman J."/>
            <person name="Nusbaum C."/>
            <person name="Birren B."/>
        </authorList>
    </citation>
    <scope>NUCLEOTIDE SEQUENCE [LARGE SCALE GENOMIC DNA]</scope>
    <source>
        <strain evidence="2">ACB1</strain>
    </source>
</reference>
<evidence type="ECO:0000313" key="3">
    <source>
        <dbReference type="Proteomes" id="UP000018461"/>
    </source>
</evidence>